<keyword evidence="1" id="KW-0472">Membrane</keyword>
<keyword evidence="1" id="KW-1133">Transmembrane helix</keyword>
<name>A0ABQ4SUD1_9HYPH</name>
<sequence length="65" mass="6624">MIVGAPVFGLAWGLVGLCPGPALTILMVAPRPAATFVAGMIVGMLLFRLMPSAVSKPMAVQEADA</sequence>
<reference evidence="2" key="1">
    <citation type="journal article" date="2021" name="Front. Microbiol.">
        <title>Comprehensive Comparative Genomics and Phenotyping of Methylobacterium Species.</title>
        <authorList>
            <person name="Alessa O."/>
            <person name="Ogura Y."/>
            <person name="Fujitani Y."/>
            <person name="Takami H."/>
            <person name="Hayashi T."/>
            <person name="Sahin N."/>
            <person name="Tani A."/>
        </authorList>
    </citation>
    <scope>NUCLEOTIDE SEQUENCE</scope>
    <source>
        <strain evidence="2">LMG 23639</strain>
    </source>
</reference>
<evidence type="ECO:0000313" key="3">
    <source>
        <dbReference type="Proteomes" id="UP001055102"/>
    </source>
</evidence>
<dbReference type="Pfam" id="PF20398">
    <property type="entry name" value="DUF6691"/>
    <property type="match status" value="1"/>
</dbReference>
<keyword evidence="1" id="KW-0812">Transmembrane</keyword>
<protein>
    <recommendedName>
        <fullName evidence="4">Transporter</fullName>
    </recommendedName>
</protein>
<organism evidence="2 3">
    <name type="scientific">Methylobacterium jeotgali</name>
    <dbReference type="NCBI Taxonomy" id="381630"/>
    <lineage>
        <taxon>Bacteria</taxon>
        <taxon>Pseudomonadati</taxon>
        <taxon>Pseudomonadota</taxon>
        <taxon>Alphaproteobacteria</taxon>
        <taxon>Hyphomicrobiales</taxon>
        <taxon>Methylobacteriaceae</taxon>
        <taxon>Methylobacterium</taxon>
    </lineage>
</organism>
<accession>A0ABQ4SUD1</accession>
<keyword evidence="3" id="KW-1185">Reference proteome</keyword>
<feature type="transmembrane region" description="Helical" evidence="1">
    <location>
        <begin position="7"/>
        <end position="27"/>
    </location>
</feature>
<dbReference type="InterPro" id="IPR046513">
    <property type="entry name" value="DUF6691"/>
</dbReference>
<dbReference type="Proteomes" id="UP001055102">
    <property type="component" value="Unassembled WGS sequence"/>
</dbReference>
<comment type="caution">
    <text evidence="2">The sequence shown here is derived from an EMBL/GenBank/DDBJ whole genome shotgun (WGS) entry which is preliminary data.</text>
</comment>
<proteinExistence type="predicted"/>
<evidence type="ECO:0000256" key="1">
    <source>
        <dbReference type="SAM" id="Phobius"/>
    </source>
</evidence>
<feature type="transmembrane region" description="Helical" evidence="1">
    <location>
        <begin position="33"/>
        <end position="50"/>
    </location>
</feature>
<gene>
    <name evidence="2" type="ORF">AOPFMNJM_0584</name>
</gene>
<dbReference type="EMBL" id="BPQR01000010">
    <property type="protein sequence ID" value="GJE05286.1"/>
    <property type="molecule type" value="Genomic_DNA"/>
</dbReference>
<evidence type="ECO:0008006" key="4">
    <source>
        <dbReference type="Google" id="ProtNLM"/>
    </source>
</evidence>
<evidence type="ECO:0000313" key="2">
    <source>
        <dbReference type="EMBL" id="GJE05286.1"/>
    </source>
</evidence>
<reference evidence="2" key="2">
    <citation type="submission" date="2021-08" db="EMBL/GenBank/DDBJ databases">
        <authorList>
            <person name="Tani A."/>
            <person name="Ola A."/>
            <person name="Ogura Y."/>
            <person name="Katsura K."/>
            <person name="Hayashi T."/>
        </authorList>
    </citation>
    <scope>NUCLEOTIDE SEQUENCE</scope>
    <source>
        <strain evidence="2">LMG 23639</strain>
    </source>
</reference>